<reference evidence="2 3" key="1">
    <citation type="submission" date="2018-11" db="EMBL/GenBank/DDBJ databases">
        <title>Genomic Encyclopedia of Type Strains, Phase IV (KMG-IV): sequencing the most valuable type-strain genomes for metagenomic binning, comparative biology and taxonomic classification.</title>
        <authorList>
            <person name="Goeker M."/>
        </authorList>
    </citation>
    <scope>NUCLEOTIDE SEQUENCE [LARGE SCALE GENOMIC DNA]</scope>
    <source>
        <strain evidence="2 3">DSM 21945</strain>
    </source>
</reference>
<dbReference type="NCBIfam" id="NF005085">
    <property type="entry name" value="PRK06520.1"/>
    <property type="match status" value="1"/>
</dbReference>
<dbReference type="InterPro" id="IPR038071">
    <property type="entry name" value="UROD/MetE-like_sf"/>
</dbReference>
<name>A0A3N1PVL8_9GAMM</name>
<dbReference type="GO" id="GO:0032259">
    <property type="term" value="P:methylation"/>
    <property type="evidence" value="ECO:0007669"/>
    <property type="project" value="UniProtKB-KW"/>
</dbReference>
<evidence type="ECO:0000313" key="3">
    <source>
        <dbReference type="Proteomes" id="UP000268033"/>
    </source>
</evidence>
<evidence type="ECO:0000259" key="1">
    <source>
        <dbReference type="Pfam" id="PF01717"/>
    </source>
</evidence>
<accession>A0A3N1PVL8</accession>
<dbReference type="CDD" id="cd03311">
    <property type="entry name" value="CIMS_C_terminal_like"/>
    <property type="match status" value="1"/>
</dbReference>
<keyword evidence="2" id="KW-0808">Transferase</keyword>
<dbReference type="GO" id="GO:0003871">
    <property type="term" value="F:5-methyltetrahydropteroyltriglutamate-homocysteine S-methyltransferase activity"/>
    <property type="evidence" value="ECO:0007669"/>
    <property type="project" value="InterPro"/>
</dbReference>
<dbReference type="PANTHER" id="PTHR43844:SF1">
    <property type="entry name" value="METHIONINE SYNTHASE"/>
    <property type="match status" value="1"/>
</dbReference>
<proteinExistence type="predicted"/>
<dbReference type="AlphaFoldDB" id="A0A3N1PVL8"/>
<dbReference type="PANTHER" id="PTHR43844">
    <property type="entry name" value="METHIONINE SYNTHASE"/>
    <property type="match status" value="1"/>
</dbReference>
<dbReference type="Gene3D" id="3.20.20.210">
    <property type="match status" value="1"/>
</dbReference>
<keyword evidence="2" id="KW-0489">Methyltransferase</keyword>
<feature type="domain" description="Cobalamin-independent methionine synthase MetE C-terminal/archaeal" evidence="1">
    <location>
        <begin position="13"/>
        <end position="367"/>
    </location>
</feature>
<dbReference type="EMBL" id="RJUL01000003">
    <property type="protein sequence ID" value="ROQ28596.1"/>
    <property type="molecule type" value="Genomic_DNA"/>
</dbReference>
<dbReference type="STRING" id="584787.GCA_001247655_00233"/>
<dbReference type="RefSeq" id="WP_123421050.1">
    <property type="nucleotide sequence ID" value="NZ_RJUL01000003.1"/>
</dbReference>
<dbReference type="GO" id="GO:0008270">
    <property type="term" value="F:zinc ion binding"/>
    <property type="evidence" value="ECO:0007669"/>
    <property type="project" value="InterPro"/>
</dbReference>
<sequence length="372" mass="41976">MSVFNLPSRADHVGSFLRPPYLIEARDRYLKGEINAQQLREVEDKAISDVVQLQKDVGLKAITDGEFRRTYFHVDFLRQLGGVFTDEPRTHKRADGSEELTPPLIKVIEKVRHVKDIQLADFQYLNSLTGEPGLAPKVTIPSPTMLHFRGGRGGIDATAYPELDPDFYDDVAKAYGEELQSLYDAGCRYVQMDDTNLAYLCDEKMREAARQRGDDPNELPGRYADFINKVVARKPQGMTLGMHLCRGNFKSTYAAEGNYEPVAEALLSQMHIDAYFLEYDDHRSGDFRPLRFLGKDKTVVLGLISSKFGQMESKDDIKRRIDEAATYAPLEQLALSPQCGFASTVHGNDIAFDEQRAKLELVVDIAREVWGD</sequence>
<dbReference type="InterPro" id="IPR002629">
    <property type="entry name" value="Met_Synth_C/arc"/>
</dbReference>
<gene>
    <name evidence="2" type="ORF">EDC28_103189</name>
</gene>
<dbReference type="Pfam" id="PF01717">
    <property type="entry name" value="Meth_synt_2"/>
    <property type="match status" value="1"/>
</dbReference>
<dbReference type="GO" id="GO:0009086">
    <property type="term" value="P:methionine biosynthetic process"/>
    <property type="evidence" value="ECO:0007669"/>
    <property type="project" value="InterPro"/>
</dbReference>
<dbReference type="SUPFAM" id="SSF51726">
    <property type="entry name" value="UROD/MetE-like"/>
    <property type="match status" value="1"/>
</dbReference>
<protein>
    <submittedName>
        <fullName evidence="2">5-methyltetrahydropteroyltriglutamate--homocysteine methyltransferase</fullName>
    </submittedName>
</protein>
<dbReference type="Proteomes" id="UP000268033">
    <property type="component" value="Unassembled WGS sequence"/>
</dbReference>
<keyword evidence="3" id="KW-1185">Reference proteome</keyword>
<comment type="caution">
    <text evidence="2">The sequence shown here is derived from an EMBL/GenBank/DDBJ whole genome shotgun (WGS) entry which is preliminary data.</text>
</comment>
<evidence type="ECO:0000313" key="2">
    <source>
        <dbReference type="EMBL" id="ROQ28596.1"/>
    </source>
</evidence>
<organism evidence="2 3">
    <name type="scientific">Gallaecimonas pentaromativorans</name>
    <dbReference type="NCBI Taxonomy" id="584787"/>
    <lineage>
        <taxon>Bacteria</taxon>
        <taxon>Pseudomonadati</taxon>
        <taxon>Pseudomonadota</taxon>
        <taxon>Gammaproteobacteria</taxon>
        <taxon>Enterobacterales</taxon>
        <taxon>Gallaecimonadaceae</taxon>
        <taxon>Gallaecimonas</taxon>
    </lineage>
</organism>